<dbReference type="AlphaFoldDB" id="A0A3B0TJC9"/>
<gene>
    <name evidence="1" type="ORF">MNBD_ALPHA05-1327</name>
</gene>
<accession>A0A3B0TJC9</accession>
<reference evidence="1" key="1">
    <citation type="submission" date="2018-06" db="EMBL/GenBank/DDBJ databases">
        <authorList>
            <person name="Zhirakovskaya E."/>
        </authorList>
    </citation>
    <scope>NUCLEOTIDE SEQUENCE</scope>
</reference>
<sequence length="93" mass="10115">SGEAMTPPSLDAVRDAALVHYAETIAHYGAPLGVRMARKHLAAYVEHAPVDIDPALRRTFRAGLCRIAAPERVAEALSAFFERDDALLKRFAA</sequence>
<dbReference type="EMBL" id="UOEH01000564">
    <property type="protein sequence ID" value="VAW07166.1"/>
    <property type="molecule type" value="Genomic_DNA"/>
</dbReference>
<dbReference type="GO" id="GO:0016491">
    <property type="term" value="F:oxidoreductase activity"/>
    <property type="evidence" value="ECO:0007669"/>
    <property type="project" value="InterPro"/>
</dbReference>
<proteinExistence type="predicted"/>
<protein>
    <submittedName>
        <fullName evidence="1">tRNA-dihydrouridine synthase DusB</fullName>
    </submittedName>
</protein>
<name>A0A3B0TJC9_9ZZZZ</name>
<feature type="non-terminal residue" evidence="1">
    <location>
        <position position="1"/>
    </location>
</feature>
<dbReference type="InterPro" id="IPR024036">
    <property type="entry name" value="tRNA-dHydroUridine_Synthase_C"/>
</dbReference>
<dbReference type="Gene3D" id="1.10.1200.80">
    <property type="entry name" value="Putative flavin oxidoreducatase, domain 2"/>
    <property type="match status" value="1"/>
</dbReference>
<organism evidence="1">
    <name type="scientific">hydrothermal vent metagenome</name>
    <dbReference type="NCBI Taxonomy" id="652676"/>
    <lineage>
        <taxon>unclassified sequences</taxon>
        <taxon>metagenomes</taxon>
        <taxon>ecological metagenomes</taxon>
    </lineage>
</organism>
<evidence type="ECO:0000313" key="1">
    <source>
        <dbReference type="EMBL" id="VAW07166.1"/>
    </source>
</evidence>